<comment type="pathway">
    <text evidence="3 7">Amino-sugar metabolism; N-acetylneuraminate degradation; D-fructose 6-phosphate from N-acetylneuraminate: step 3/5.</text>
</comment>
<dbReference type="Proteomes" id="UP000515703">
    <property type="component" value="Chromosome"/>
</dbReference>
<dbReference type="NCBIfam" id="NF002231">
    <property type="entry name" value="PRK01130.1"/>
    <property type="match status" value="1"/>
</dbReference>
<keyword evidence="6 7" id="KW-0119">Carbohydrate metabolism</keyword>
<dbReference type="EMBL" id="AP023368">
    <property type="protein sequence ID" value="BCK01459.1"/>
    <property type="molecule type" value="Genomic_DNA"/>
</dbReference>
<name>A0A7M3SA41_9FIRM</name>
<evidence type="ECO:0000313" key="9">
    <source>
        <dbReference type="Proteomes" id="UP000515703"/>
    </source>
</evidence>
<evidence type="ECO:0000256" key="4">
    <source>
        <dbReference type="ARBA" id="ARBA00007439"/>
    </source>
</evidence>
<evidence type="ECO:0000256" key="6">
    <source>
        <dbReference type="ARBA" id="ARBA00023277"/>
    </source>
</evidence>
<evidence type="ECO:0000256" key="7">
    <source>
        <dbReference type="HAMAP-Rule" id="MF_01235"/>
    </source>
</evidence>
<dbReference type="SUPFAM" id="SSF51366">
    <property type="entry name" value="Ribulose-phoshate binding barrel"/>
    <property type="match status" value="1"/>
</dbReference>
<dbReference type="Gene3D" id="3.20.20.70">
    <property type="entry name" value="Aldolase class I"/>
    <property type="match status" value="1"/>
</dbReference>
<dbReference type="HAMAP" id="MF_01235">
    <property type="entry name" value="ManNAc6P_epimer"/>
    <property type="match status" value="1"/>
</dbReference>
<dbReference type="CDD" id="cd04729">
    <property type="entry name" value="NanE"/>
    <property type="match status" value="1"/>
</dbReference>
<evidence type="ECO:0000313" key="8">
    <source>
        <dbReference type="EMBL" id="BCK01459.1"/>
    </source>
</evidence>
<accession>A0A7M3SA41</accession>
<evidence type="ECO:0000256" key="3">
    <source>
        <dbReference type="ARBA" id="ARBA00005081"/>
    </source>
</evidence>
<proteinExistence type="inferred from homology"/>
<dbReference type="InterPro" id="IPR013785">
    <property type="entry name" value="Aldolase_TIM"/>
</dbReference>
<dbReference type="GO" id="GO:0006053">
    <property type="term" value="P:N-acetylmannosamine catabolic process"/>
    <property type="evidence" value="ECO:0007669"/>
    <property type="project" value="TreeGrafter"/>
</dbReference>
<dbReference type="GO" id="GO:0047465">
    <property type="term" value="F:N-acylglucosamine-6-phosphate 2-epimerase activity"/>
    <property type="evidence" value="ECO:0007669"/>
    <property type="project" value="UniProtKB-EC"/>
</dbReference>
<evidence type="ECO:0000256" key="1">
    <source>
        <dbReference type="ARBA" id="ARBA00000056"/>
    </source>
</evidence>
<dbReference type="InterPro" id="IPR011060">
    <property type="entry name" value="RibuloseP-bd_barrel"/>
</dbReference>
<comment type="similarity">
    <text evidence="4 7">Belongs to the NanE family.</text>
</comment>
<dbReference type="FunFam" id="3.20.20.70:FF:000035">
    <property type="entry name" value="Putative N-acetylmannosamine-6-phosphate 2-epimerase"/>
    <property type="match status" value="1"/>
</dbReference>
<dbReference type="KEGG" id="acht:bsdcttw_44990"/>
<organism evidence="8 9">
    <name type="scientific">Anaerocolumna chitinilytica</name>
    <dbReference type="NCBI Taxonomy" id="1727145"/>
    <lineage>
        <taxon>Bacteria</taxon>
        <taxon>Bacillati</taxon>
        <taxon>Bacillota</taxon>
        <taxon>Clostridia</taxon>
        <taxon>Lachnospirales</taxon>
        <taxon>Lachnospiraceae</taxon>
        <taxon>Anaerocolumna</taxon>
    </lineage>
</organism>
<dbReference type="GO" id="GO:0019262">
    <property type="term" value="P:N-acetylneuraminate catabolic process"/>
    <property type="evidence" value="ECO:0007669"/>
    <property type="project" value="UniProtKB-UniRule"/>
</dbReference>
<dbReference type="EC" id="5.1.3.9" evidence="7"/>
<reference evidence="8 9" key="2">
    <citation type="submission" date="2020-08" db="EMBL/GenBank/DDBJ databases">
        <authorList>
            <person name="Ueki A."/>
            <person name="Tonouchi A."/>
        </authorList>
    </citation>
    <scope>NUCLEOTIDE SEQUENCE [LARGE SCALE GENOMIC DNA]</scope>
    <source>
        <strain evidence="8 9">CTTW</strain>
    </source>
</reference>
<dbReference type="Pfam" id="PF04131">
    <property type="entry name" value="NanE"/>
    <property type="match status" value="1"/>
</dbReference>
<dbReference type="GO" id="GO:0005975">
    <property type="term" value="P:carbohydrate metabolic process"/>
    <property type="evidence" value="ECO:0007669"/>
    <property type="project" value="UniProtKB-UniRule"/>
</dbReference>
<evidence type="ECO:0000256" key="5">
    <source>
        <dbReference type="ARBA" id="ARBA00023235"/>
    </source>
</evidence>
<keyword evidence="5 7" id="KW-0413">Isomerase</keyword>
<keyword evidence="9" id="KW-1185">Reference proteome</keyword>
<dbReference type="PANTHER" id="PTHR36204:SF1">
    <property type="entry name" value="N-ACETYLMANNOSAMINE-6-PHOSPHATE 2-EPIMERASE-RELATED"/>
    <property type="match status" value="1"/>
</dbReference>
<gene>
    <name evidence="7 8" type="primary">nanE</name>
    <name evidence="8" type="ORF">bsdcttw_44990</name>
</gene>
<dbReference type="PANTHER" id="PTHR36204">
    <property type="entry name" value="N-ACETYLMANNOSAMINE-6-PHOSPHATE 2-EPIMERASE-RELATED"/>
    <property type="match status" value="1"/>
</dbReference>
<comment type="function">
    <text evidence="2 7">Converts N-acetylmannosamine-6-phosphate (ManNAc-6-P) to N-acetylglucosamine-6-phosphate (GlcNAc-6-P).</text>
</comment>
<dbReference type="GO" id="GO:0005829">
    <property type="term" value="C:cytosol"/>
    <property type="evidence" value="ECO:0007669"/>
    <property type="project" value="TreeGrafter"/>
</dbReference>
<sequence>MNRNEQILQQIKGGLIVSCQALKTEPLYSSYIMSRMAFAAKEGGAVGIRANTPEDIREIKKEVDLPVIGLYKADYPDSPIYITPTEKEVEELTQVNSEIIALDATNRVRPGGMSLDEFFGKIRNKYPNQLFMADCATFEEGMHAQAIGFDIVGTTLSGYTEDTKGISLPNHTMIKRLGDALTVPLIAEGGIWEIEDLKKVMKEKVHAVVIGSAITRPREITARYVNAIS</sequence>
<dbReference type="InterPro" id="IPR007260">
    <property type="entry name" value="NanE"/>
</dbReference>
<dbReference type="AlphaFoldDB" id="A0A7M3SA41"/>
<protein>
    <recommendedName>
        <fullName evidence="7">Putative N-acetylmannosamine-6-phosphate 2-epimerase</fullName>
        <ecNumber evidence="7">5.1.3.9</ecNumber>
    </recommendedName>
    <alternativeName>
        <fullName evidence="7">ManNAc-6-P epimerase</fullName>
    </alternativeName>
</protein>
<comment type="catalytic activity">
    <reaction evidence="1 7">
        <text>an N-acyl-D-glucosamine 6-phosphate = an N-acyl-D-mannosamine 6-phosphate</text>
        <dbReference type="Rhea" id="RHEA:23932"/>
        <dbReference type="ChEBI" id="CHEBI:57599"/>
        <dbReference type="ChEBI" id="CHEBI:57666"/>
        <dbReference type="EC" id="5.1.3.9"/>
    </reaction>
</comment>
<evidence type="ECO:0000256" key="2">
    <source>
        <dbReference type="ARBA" id="ARBA00002147"/>
    </source>
</evidence>
<dbReference type="UniPathway" id="UPA00629">
    <property type="reaction ID" value="UER00682"/>
</dbReference>
<reference evidence="8 9" key="1">
    <citation type="submission" date="2020-08" db="EMBL/GenBank/DDBJ databases">
        <title>Draft genome sequencing of an Anaerocolumna strain isolated from anoxic soil subjected to BSD treatment.</title>
        <authorList>
            <person name="Uek A."/>
            <person name="Tonouchi A."/>
        </authorList>
    </citation>
    <scope>NUCLEOTIDE SEQUENCE [LARGE SCALE GENOMIC DNA]</scope>
    <source>
        <strain evidence="8 9">CTTW</strain>
    </source>
</reference>